<evidence type="ECO:0000256" key="8">
    <source>
        <dbReference type="ARBA" id="ARBA00047386"/>
    </source>
</evidence>
<dbReference type="GO" id="GO:0005829">
    <property type="term" value="C:cytosol"/>
    <property type="evidence" value="ECO:0007669"/>
    <property type="project" value="TreeGrafter"/>
</dbReference>
<dbReference type="InterPro" id="IPR004472">
    <property type="entry name" value="DTB_synth_BioD"/>
</dbReference>
<comment type="subcellular location">
    <subcellularLocation>
        <location evidence="9">Cytoplasm</location>
    </subcellularLocation>
</comment>
<dbReference type="CDD" id="cd03109">
    <property type="entry name" value="DTBS"/>
    <property type="match status" value="1"/>
</dbReference>
<feature type="binding site" evidence="9">
    <location>
        <position position="16"/>
    </location>
    <ligand>
        <name>Mg(2+)</name>
        <dbReference type="ChEBI" id="CHEBI:18420"/>
    </ligand>
</feature>
<dbReference type="InterPro" id="IPR027417">
    <property type="entry name" value="P-loop_NTPase"/>
</dbReference>
<dbReference type="GO" id="GO:0000287">
    <property type="term" value="F:magnesium ion binding"/>
    <property type="evidence" value="ECO:0007669"/>
    <property type="project" value="UniProtKB-UniRule"/>
</dbReference>
<evidence type="ECO:0000256" key="4">
    <source>
        <dbReference type="ARBA" id="ARBA00022741"/>
    </source>
</evidence>
<dbReference type="EC" id="6.3.3.3" evidence="9"/>
<sequence length="223" mass="24615">MTTLFITGIDTDIGKTYVTGVLARHLLDYGKSVITQKLIQTGVTGNIANDIITHRTLMGIDLYEVDKDGTTCPITLTKPASPHLSARLENRTIDVCQIDHATRLLERQFDTVLLEGAGGVLVPLTNHLLTLDYIRTHDYPVIVVTSARLGSINHTLLTLEAIHARGLRLFAVVFNHHFDADGDISADTLNFLQNHVTENYPAALFLRLDGGQIIAFDEVADRF</sequence>
<dbReference type="HAMAP" id="MF_00336">
    <property type="entry name" value="BioD"/>
    <property type="match status" value="1"/>
</dbReference>
<proteinExistence type="inferred from homology"/>
<keyword evidence="5 9" id="KW-0093">Biotin biosynthesis</keyword>
<keyword evidence="3 9" id="KW-0479">Metal-binding</keyword>
<dbReference type="PANTHER" id="PTHR43210">
    <property type="entry name" value="DETHIOBIOTIN SYNTHETASE"/>
    <property type="match status" value="1"/>
</dbReference>
<accession>A0A066UMG6</accession>
<comment type="similarity">
    <text evidence="9">Belongs to the dethiobiotin synthetase family.</text>
</comment>
<dbReference type="PANTHER" id="PTHR43210:SF2">
    <property type="entry name" value="ATP-DEPENDENT DETHIOBIOTIN SYNTHETASE BIOD 2"/>
    <property type="match status" value="1"/>
</dbReference>
<evidence type="ECO:0000256" key="2">
    <source>
        <dbReference type="ARBA" id="ARBA00022598"/>
    </source>
</evidence>
<evidence type="ECO:0000313" key="11">
    <source>
        <dbReference type="Proteomes" id="UP000035860"/>
    </source>
</evidence>
<comment type="pathway">
    <text evidence="9">Cofactor biosynthesis; biotin biosynthesis; biotin from 7,8-diaminononanoate: step 1/2.</text>
</comment>
<evidence type="ECO:0000256" key="6">
    <source>
        <dbReference type="ARBA" id="ARBA00022840"/>
    </source>
</evidence>
<dbReference type="GO" id="GO:0004141">
    <property type="term" value="F:dethiobiotin synthase activity"/>
    <property type="evidence" value="ECO:0007669"/>
    <property type="project" value="UniProtKB-UniRule"/>
</dbReference>
<dbReference type="FunFam" id="3.40.50.300:FF:000292">
    <property type="entry name" value="ATP-dependent dethiobiotin synthetase BioD"/>
    <property type="match status" value="1"/>
</dbReference>
<reference evidence="10 11" key="1">
    <citation type="journal article" date="2014" name="Genome Announc.">
        <title>Draft Genome Sequence of Moraxella bovoculi Strain 237T (ATCC BAA-1259T) Isolated from a Calf with Infectious Bovine Keratoconjunctivitis.</title>
        <authorList>
            <person name="Calcutt M.J."/>
            <person name="Foecking M.F."/>
            <person name="Martin N.T."/>
            <person name="Mhlanga-Mutangadura T."/>
            <person name="Reilly T.J."/>
        </authorList>
    </citation>
    <scope>NUCLEOTIDE SEQUENCE [LARGE SCALE GENOMIC DNA]</scope>
    <source>
        <strain evidence="10 11">237</strain>
    </source>
</reference>
<feature type="binding site" evidence="9">
    <location>
        <position position="50"/>
    </location>
    <ligand>
        <name>Mg(2+)</name>
        <dbReference type="ChEBI" id="CHEBI:18420"/>
    </ligand>
</feature>
<dbReference type="UniPathway" id="UPA00078">
    <property type="reaction ID" value="UER00161"/>
</dbReference>
<feature type="binding site" evidence="9">
    <location>
        <position position="41"/>
    </location>
    <ligand>
        <name>substrate</name>
    </ligand>
</feature>
<evidence type="ECO:0000313" key="10">
    <source>
        <dbReference type="EMBL" id="KDN25364.1"/>
    </source>
</evidence>
<keyword evidence="6 9" id="KW-0067">ATP-binding</keyword>
<dbReference type="GO" id="GO:0005524">
    <property type="term" value="F:ATP binding"/>
    <property type="evidence" value="ECO:0007669"/>
    <property type="project" value="UniProtKB-UniRule"/>
</dbReference>
<feature type="binding site" evidence="9">
    <location>
        <begin position="175"/>
        <end position="176"/>
    </location>
    <ligand>
        <name>ATP</name>
        <dbReference type="ChEBI" id="CHEBI:30616"/>
    </ligand>
</feature>
<dbReference type="NCBIfam" id="TIGR00347">
    <property type="entry name" value="bioD"/>
    <property type="match status" value="1"/>
</dbReference>
<protein>
    <recommendedName>
        <fullName evidence="9">ATP-dependent dethiobiotin synthetase BioD</fullName>
        <ecNumber evidence="9">6.3.3.3</ecNumber>
    </recommendedName>
    <alternativeName>
        <fullName evidence="9">DTB synthetase</fullName>
        <shortName evidence="9">DTBS</shortName>
    </alternativeName>
    <alternativeName>
        <fullName evidence="9">Dethiobiotin synthase</fullName>
    </alternativeName>
</protein>
<dbReference type="EMBL" id="AOMT01000020">
    <property type="protein sequence ID" value="KDN25364.1"/>
    <property type="molecule type" value="Genomic_DNA"/>
</dbReference>
<evidence type="ECO:0000256" key="5">
    <source>
        <dbReference type="ARBA" id="ARBA00022756"/>
    </source>
</evidence>
<feature type="binding site" evidence="9">
    <location>
        <begin position="115"/>
        <end position="118"/>
    </location>
    <ligand>
        <name>ATP</name>
        <dbReference type="ChEBI" id="CHEBI:30616"/>
    </ligand>
</feature>
<feature type="binding site" evidence="9">
    <location>
        <position position="50"/>
    </location>
    <ligand>
        <name>ATP</name>
        <dbReference type="ChEBI" id="CHEBI:30616"/>
    </ligand>
</feature>
<comment type="subunit">
    <text evidence="9">Homodimer.</text>
</comment>
<comment type="cofactor">
    <cofactor evidence="9">
        <name>Mg(2+)</name>
        <dbReference type="ChEBI" id="CHEBI:18420"/>
    </cofactor>
</comment>
<feature type="active site" evidence="9">
    <location>
        <position position="37"/>
    </location>
</feature>
<keyword evidence="1 9" id="KW-0963">Cytoplasm</keyword>
<dbReference type="eggNOG" id="COG0132">
    <property type="taxonomic scope" value="Bacteria"/>
</dbReference>
<dbReference type="Gene3D" id="3.40.50.300">
    <property type="entry name" value="P-loop containing nucleotide triphosphate hydrolases"/>
    <property type="match status" value="1"/>
</dbReference>
<dbReference type="AlphaFoldDB" id="A0A066UMG6"/>
<evidence type="ECO:0000256" key="3">
    <source>
        <dbReference type="ARBA" id="ARBA00022723"/>
    </source>
</evidence>
<evidence type="ECO:0000256" key="7">
    <source>
        <dbReference type="ARBA" id="ARBA00022842"/>
    </source>
</evidence>
<comment type="catalytic activity">
    <reaction evidence="8">
        <text>(7R,8S)-8-amino-7-(carboxyamino)nonanoate + ATP = (4R,5S)-dethiobiotin + ADP + phosphate + H(+)</text>
        <dbReference type="Rhea" id="RHEA:63684"/>
        <dbReference type="ChEBI" id="CHEBI:15378"/>
        <dbReference type="ChEBI" id="CHEBI:30616"/>
        <dbReference type="ChEBI" id="CHEBI:43474"/>
        <dbReference type="ChEBI" id="CHEBI:149470"/>
        <dbReference type="ChEBI" id="CHEBI:149473"/>
        <dbReference type="ChEBI" id="CHEBI:456216"/>
    </reaction>
</comment>
<keyword evidence="4 9" id="KW-0547">Nucleotide-binding</keyword>
<feature type="binding site" evidence="9">
    <location>
        <position position="115"/>
    </location>
    <ligand>
        <name>Mg(2+)</name>
        <dbReference type="ChEBI" id="CHEBI:18420"/>
    </ligand>
</feature>
<keyword evidence="2 9" id="KW-0436">Ligase</keyword>
<dbReference type="Proteomes" id="UP000035860">
    <property type="component" value="Unassembled WGS sequence"/>
</dbReference>
<dbReference type="Pfam" id="PF13500">
    <property type="entry name" value="AAA_26"/>
    <property type="match status" value="1"/>
</dbReference>
<dbReference type="RefSeq" id="WP_036364090.1">
    <property type="nucleotide sequence ID" value="NZ_AOMT01000020.1"/>
</dbReference>
<dbReference type="GeneID" id="301976088"/>
<dbReference type="SUPFAM" id="SSF52540">
    <property type="entry name" value="P-loop containing nucleoside triphosphate hydrolases"/>
    <property type="match status" value="1"/>
</dbReference>
<gene>
    <name evidence="9 10" type="primary">bioD</name>
    <name evidence="10" type="ORF">MBO_04219</name>
</gene>
<keyword evidence="11" id="KW-1185">Reference proteome</keyword>
<comment type="function">
    <text evidence="9">Catalyzes a mechanistically unusual reaction, the ATP-dependent insertion of CO2 between the N7 and N8 nitrogen atoms of 7,8-diaminopelargonic acid (DAPA, also called 7,8-diammoniononanoate) to form a ureido ring.</text>
</comment>
<keyword evidence="7 9" id="KW-0460">Magnesium</keyword>
<dbReference type="GO" id="GO:0009102">
    <property type="term" value="P:biotin biosynthetic process"/>
    <property type="evidence" value="ECO:0007669"/>
    <property type="project" value="UniProtKB-UniRule"/>
</dbReference>
<comment type="catalytic activity">
    <reaction evidence="9">
        <text>(7R,8S)-7,8-diammoniononanoate + CO2 + ATP = (4R,5S)-dethiobiotin + ADP + phosphate + 3 H(+)</text>
        <dbReference type="Rhea" id="RHEA:15805"/>
        <dbReference type="ChEBI" id="CHEBI:15378"/>
        <dbReference type="ChEBI" id="CHEBI:16526"/>
        <dbReference type="ChEBI" id="CHEBI:30616"/>
        <dbReference type="ChEBI" id="CHEBI:43474"/>
        <dbReference type="ChEBI" id="CHEBI:149469"/>
        <dbReference type="ChEBI" id="CHEBI:149473"/>
        <dbReference type="ChEBI" id="CHEBI:456216"/>
        <dbReference type="EC" id="6.3.3.3"/>
    </reaction>
</comment>
<organism evidence="10 11">
    <name type="scientific">Moraxella bovoculi 237</name>
    <dbReference type="NCBI Taxonomy" id="743974"/>
    <lineage>
        <taxon>Bacteria</taxon>
        <taxon>Pseudomonadati</taxon>
        <taxon>Pseudomonadota</taxon>
        <taxon>Gammaproteobacteria</taxon>
        <taxon>Moraxellales</taxon>
        <taxon>Moraxellaceae</taxon>
        <taxon>Moraxella</taxon>
    </lineage>
</organism>
<comment type="caution">
    <text evidence="9">Lacks conserved residue(s) required for the propagation of feature annotation.</text>
</comment>
<evidence type="ECO:0000256" key="1">
    <source>
        <dbReference type="ARBA" id="ARBA00022490"/>
    </source>
</evidence>
<dbReference type="PIRSF" id="PIRSF006755">
    <property type="entry name" value="DTB_synth"/>
    <property type="match status" value="1"/>
</dbReference>
<name>A0A066UMG6_9GAMM</name>
<evidence type="ECO:0000256" key="9">
    <source>
        <dbReference type="HAMAP-Rule" id="MF_00336"/>
    </source>
</evidence>
<feature type="binding site" evidence="9">
    <location>
        <begin position="12"/>
        <end position="17"/>
    </location>
    <ligand>
        <name>ATP</name>
        <dbReference type="ChEBI" id="CHEBI:30616"/>
    </ligand>
</feature>
<dbReference type="GO" id="GO:0042803">
    <property type="term" value="F:protein homodimerization activity"/>
    <property type="evidence" value="ECO:0007669"/>
    <property type="project" value="UniProtKB-ARBA"/>
</dbReference>
<dbReference type="OrthoDB" id="9802097at2"/>
<comment type="caution">
    <text evidence="10">The sequence shown here is derived from an EMBL/GenBank/DDBJ whole genome shotgun (WGS) entry which is preliminary data.</text>
</comment>